<comment type="pathway">
    <text evidence="4 6">Cofactor biosynthesis; NAD(+) biosynthesis; quinolinate from L-kynurenine: step 2/3.</text>
</comment>
<dbReference type="PANTHER" id="PTHR14084:SF0">
    <property type="entry name" value="KYNURENINASE"/>
    <property type="match status" value="1"/>
</dbReference>
<dbReference type="PANTHER" id="PTHR14084">
    <property type="entry name" value="KYNURENINASE"/>
    <property type="match status" value="1"/>
</dbReference>
<dbReference type="HAMAP" id="MF_01970">
    <property type="entry name" value="Kynureninase"/>
    <property type="match status" value="1"/>
</dbReference>
<feature type="binding site" evidence="4">
    <location>
        <position position="99"/>
    </location>
    <ligand>
        <name>pyridoxal 5'-phosphate</name>
        <dbReference type="ChEBI" id="CHEBI:597326"/>
    </ligand>
</feature>
<proteinExistence type="inferred from homology"/>
<dbReference type="EMBL" id="JBIAXI010000002">
    <property type="protein sequence ID" value="MFF4772090.1"/>
    <property type="molecule type" value="Genomic_DNA"/>
</dbReference>
<comment type="similarity">
    <text evidence="4 6">Belongs to the kynureninase family.</text>
</comment>
<comment type="cofactor">
    <cofactor evidence="4 6">
        <name>pyridoxal 5'-phosphate</name>
        <dbReference type="ChEBI" id="CHEBI:597326"/>
    </cofactor>
</comment>
<keyword evidence="1 4" id="KW-0662">Pyridine nucleotide biosynthesis</keyword>
<feature type="modified residue" description="N6-(pyridoxal phosphate)lysine" evidence="4">
    <location>
        <position position="221"/>
    </location>
</feature>
<dbReference type="EC" id="3.7.1.3" evidence="4 5"/>
<evidence type="ECO:0000256" key="5">
    <source>
        <dbReference type="NCBIfam" id="TIGR01814"/>
    </source>
</evidence>
<accession>A0ABW6UYJ4</accession>
<organism evidence="7 8">
    <name type="scientific">Microtetraspora fusca</name>
    <dbReference type="NCBI Taxonomy" id="1997"/>
    <lineage>
        <taxon>Bacteria</taxon>
        <taxon>Bacillati</taxon>
        <taxon>Actinomycetota</taxon>
        <taxon>Actinomycetes</taxon>
        <taxon>Streptosporangiales</taxon>
        <taxon>Streptosporangiaceae</taxon>
        <taxon>Microtetraspora</taxon>
    </lineage>
</organism>
<keyword evidence="2 4" id="KW-0378">Hydrolase</keyword>
<dbReference type="Proteomes" id="UP001602119">
    <property type="component" value="Unassembled WGS sequence"/>
</dbReference>
<comment type="caution">
    <text evidence="4">Lacks conserved residue(s) required for the propagation of feature annotation.</text>
</comment>
<evidence type="ECO:0000256" key="3">
    <source>
        <dbReference type="ARBA" id="ARBA00022898"/>
    </source>
</evidence>
<gene>
    <name evidence="4 7" type="primary">kynU</name>
    <name evidence="7" type="ORF">ACFY05_04465</name>
</gene>
<keyword evidence="3 4" id="KW-0663">Pyridoxal phosphate</keyword>
<dbReference type="RefSeq" id="WP_387340677.1">
    <property type="nucleotide sequence ID" value="NZ_JBIAXI010000002.1"/>
</dbReference>
<dbReference type="InterPro" id="IPR015424">
    <property type="entry name" value="PyrdxlP-dep_Trfase"/>
</dbReference>
<dbReference type="NCBIfam" id="TIGR01814">
    <property type="entry name" value="kynureninase"/>
    <property type="match status" value="1"/>
</dbReference>
<sequence length="408" mass="44630">MVSVSRADCYVLDSEDPLRDMREEFSLPSGITYLLGNSLGALPRRTAAKVAHTVETEWGRDLGASWNTAGWWDLPQTTGDRLARLIGAGPGEVLAGDSTSTNIFKVMAAALPLRPGRRVIVSDLENFPTDRYVVEGVARALGSYEIRDIGSLDEALGDDVAAVLLSHVDYRTGALRDMDAVTARVHAAGALMIWDLCHSAGAVPVDLRAADADFAVGCTYKYLNGGPGAPAYLYVAERHQDAAYNVVSGWHGHADPFAFEPNYRPADGVRRFAAGSPPVLSYSALNASLDIWETVDMAQIRAKSVALTTLFIDLLDELCPDLTLVTPRDPAERGSQVSYRHQDGYPVMRALIDRGVVGDYRKPDIMRFGFAPLYVRYVDVYDAATALAEVLGKELWREERYQEQLTVT</sequence>
<evidence type="ECO:0000256" key="6">
    <source>
        <dbReference type="PIRNR" id="PIRNR038800"/>
    </source>
</evidence>
<dbReference type="Gene3D" id="3.90.1150.10">
    <property type="entry name" value="Aspartate Aminotransferase, domain 1"/>
    <property type="match status" value="1"/>
</dbReference>
<evidence type="ECO:0000313" key="7">
    <source>
        <dbReference type="EMBL" id="MFF4772090.1"/>
    </source>
</evidence>
<comment type="function">
    <text evidence="4 6">Catalyzes the cleavage of L-kynurenine (L-Kyn) and L-3-hydroxykynurenine (L-3OHKyn) into anthranilic acid (AA) and 3-hydroxyanthranilic acid (3-OHAA), respectively.</text>
</comment>
<dbReference type="Gene3D" id="3.40.640.10">
    <property type="entry name" value="Type I PLP-dependent aspartate aminotransferase-like (Major domain)"/>
    <property type="match status" value="1"/>
</dbReference>
<feature type="binding site" evidence="4">
    <location>
        <position position="195"/>
    </location>
    <ligand>
        <name>pyridoxal 5'-phosphate</name>
        <dbReference type="ChEBI" id="CHEBI:597326"/>
    </ligand>
</feature>
<name>A0ABW6UYJ4_MICFU</name>
<feature type="binding site" evidence="4">
    <location>
        <position position="220"/>
    </location>
    <ligand>
        <name>pyridoxal 5'-phosphate</name>
        <dbReference type="ChEBI" id="CHEBI:597326"/>
    </ligand>
</feature>
<evidence type="ECO:0000256" key="1">
    <source>
        <dbReference type="ARBA" id="ARBA00022642"/>
    </source>
</evidence>
<evidence type="ECO:0000256" key="4">
    <source>
        <dbReference type="HAMAP-Rule" id="MF_01970"/>
    </source>
</evidence>
<dbReference type="GO" id="GO:0030429">
    <property type="term" value="F:kynureninase activity"/>
    <property type="evidence" value="ECO:0007669"/>
    <property type="project" value="UniProtKB-EC"/>
</dbReference>
<dbReference type="InterPro" id="IPR010111">
    <property type="entry name" value="Kynureninase"/>
</dbReference>
<protein>
    <recommendedName>
        <fullName evidence="4 5">Kynureninase</fullName>
        <ecNumber evidence="4 5">3.7.1.3</ecNumber>
    </recommendedName>
    <alternativeName>
        <fullName evidence="4">L-kynurenine hydrolase</fullName>
    </alternativeName>
</protein>
<evidence type="ECO:0000256" key="2">
    <source>
        <dbReference type="ARBA" id="ARBA00022801"/>
    </source>
</evidence>
<keyword evidence="8" id="KW-1185">Reference proteome</keyword>
<dbReference type="SUPFAM" id="SSF53383">
    <property type="entry name" value="PLP-dependent transferases"/>
    <property type="match status" value="1"/>
</dbReference>
<feature type="binding site" evidence="4">
    <location>
        <position position="250"/>
    </location>
    <ligand>
        <name>pyridoxal 5'-phosphate</name>
        <dbReference type="ChEBI" id="CHEBI:597326"/>
    </ligand>
</feature>
<feature type="binding site" evidence="4">
    <location>
        <position position="198"/>
    </location>
    <ligand>
        <name>pyridoxal 5'-phosphate</name>
        <dbReference type="ChEBI" id="CHEBI:597326"/>
    </ligand>
</feature>
<comment type="caution">
    <text evidence="7">The sequence shown here is derived from an EMBL/GenBank/DDBJ whole genome shotgun (WGS) entry which is preliminary data.</text>
</comment>
<comment type="subunit">
    <text evidence="4 6">Homodimer.</text>
</comment>
<evidence type="ECO:0000313" key="8">
    <source>
        <dbReference type="Proteomes" id="UP001602119"/>
    </source>
</evidence>
<dbReference type="InterPro" id="IPR015421">
    <property type="entry name" value="PyrdxlP-dep_Trfase_major"/>
</dbReference>
<comment type="pathway">
    <text evidence="4 6">Amino-acid degradation; L-kynurenine degradation; L-alanine and anthranilate from L-kynurenine: step 1/1.</text>
</comment>
<reference evidence="7 8" key="1">
    <citation type="submission" date="2024-10" db="EMBL/GenBank/DDBJ databases">
        <title>The Natural Products Discovery Center: Release of the First 8490 Sequenced Strains for Exploring Actinobacteria Biosynthetic Diversity.</title>
        <authorList>
            <person name="Kalkreuter E."/>
            <person name="Kautsar S.A."/>
            <person name="Yang D."/>
            <person name="Bader C.D."/>
            <person name="Teijaro C.N."/>
            <person name="Fluegel L."/>
            <person name="Davis C.M."/>
            <person name="Simpson J.R."/>
            <person name="Lauterbach L."/>
            <person name="Steele A.D."/>
            <person name="Gui C."/>
            <person name="Meng S."/>
            <person name="Li G."/>
            <person name="Viehrig K."/>
            <person name="Ye F."/>
            <person name="Su P."/>
            <person name="Kiefer A.F."/>
            <person name="Nichols A."/>
            <person name="Cepeda A.J."/>
            <person name="Yan W."/>
            <person name="Fan B."/>
            <person name="Jiang Y."/>
            <person name="Adhikari A."/>
            <person name="Zheng C.-J."/>
            <person name="Schuster L."/>
            <person name="Cowan T.M."/>
            <person name="Smanski M.J."/>
            <person name="Chevrette M.G."/>
            <person name="De Carvalho L.P.S."/>
            <person name="Shen B."/>
        </authorList>
    </citation>
    <scope>NUCLEOTIDE SEQUENCE [LARGE SCALE GENOMIC DNA]</scope>
    <source>
        <strain evidence="7 8">NPDC001281</strain>
    </source>
</reference>
<dbReference type="Pfam" id="PF22580">
    <property type="entry name" value="KYNU_C"/>
    <property type="match status" value="1"/>
</dbReference>
<comment type="catalytic activity">
    <reaction evidence="6">
        <text>3-hydroxy-L-kynurenine + H2O = 3-hydroxyanthranilate + L-alanine + H(+)</text>
        <dbReference type="Rhea" id="RHEA:25143"/>
        <dbReference type="ChEBI" id="CHEBI:15377"/>
        <dbReference type="ChEBI" id="CHEBI:15378"/>
        <dbReference type="ChEBI" id="CHEBI:36559"/>
        <dbReference type="ChEBI" id="CHEBI:57972"/>
        <dbReference type="ChEBI" id="CHEBI:58125"/>
        <dbReference type="EC" id="3.7.1.3"/>
    </reaction>
</comment>
<feature type="binding site" evidence="4">
    <location>
        <position position="100"/>
    </location>
    <ligand>
        <name>pyridoxal 5'-phosphate</name>
        <dbReference type="ChEBI" id="CHEBI:597326"/>
    </ligand>
</feature>
<feature type="binding site" evidence="4">
    <location>
        <begin position="127"/>
        <end position="130"/>
    </location>
    <ligand>
        <name>pyridoxal 5'-phosphate</name>
        <dbReference type="ChEBI" id="CHEBI:597326"/>
    </ligand>
</feature>
<dbReference type="PIRSF" id="PIRSF038800">
    <property type="entry name" value="KYNU"/>
    <property type="match status" value="1"/>
</dbReference>
<dbReference type="InterPro" id="IPR015422">
    <property type="entry name" value="PyrdxlP-dep_Trfase_small"/>
</dbReference>
<comment type="catalytic activity">
    <reaction evidence="4 6">
        <text>L-kynurenine + H2O = anthranilate + L-alanine + H(+)</text>
        <dbReference type="Rhea" id="RHEA:16813"/>
        <dbReference type="ChEBI" id="CHEBI:15377"/>
        <dbReference type="ChEBI" id="CHEBI:15378"/>
        <dbReference type="ChEBI" id="CHEBI:16567"/>
        <dbReference type="ChEBI" id="CHEBI:57959"/>
        <dbReference type="ChEBI" id="CHEBI:57972"/>
        <dbReference type="EC" id="3.7.1.3"/>
    </reaction>
</comment>